<dbReference type="PIRSF" id="PIRSF021287">
    <property type="entry name" value="Biofilm_formation_YmcA"/>
    <property type="match status" value="1"/>
</dbReference>
<dbReference type="SUPFAM" id="SSF158622">
    <property type="entry name" value="YheA/YmcA-like"/>
    <property type="match status" value="1"/>
</dbReference>
<dbReference type="InterPro" id="IPR016783">
    <property type="entry name" value="Biofilm_formation_YmcA"/>
</dbReference>
<dbReference type="KEGG" id="tab:CIG75_14105"/>
<dbReference type="Gene3D" id="1.20.1500.10">
    <property type="entry name" value="YheA/YmcA-like"/>
    <property type="match status" value="1"/>
</dbReference>
<sequence length="131" mass="14988">MGCGFFQIGGFYMTILDRNEIWAQAFELGEMILRTPEVDHYKKCEQQMNDNKELASMVAKFKEMQENYDRLAEYSQGAHLDSLRQDMRKMQTELDAYPEVQAYKAAMGKVDELLQAVTGKIAATISEKSGE</sequence>
<dbReference type="InterPro" id="IPR010368">
    <property type="entry name" value="Com_YlbF"/>
</dbReference>
<evidence type="ECO:0000313" key="2">
    <source>
        <dbReference type="Proteomes" id="UP000214688"/>
    </source>
</evidence>
<name>A0A223D320_9BACL</name>
<evidence type="ECO:0000313" key="1">
    <source>
        <dbReference type="EMBL" id="ASS75982.1"/>
    </source>
</evidence>
<dbReference type="Pfam" id="PF06133">
    <property type="entry name" value="Com_YlbF"/>
    <property type="match status" value="1"/>
</dbReference>
<protein>
    <recommendedName>
        <fullName evidence="3">YlbF family regulator</fullName>
    </recommendedName>
</protein>
<accession>A0A223D320</accession>
<dbReference type="AlphaFoldDB" id="A0A223D320"/>
<gene>
    <name evidence="1" type="ORF">CIG75_14105</name>
</gene>
<evidence type="ECO:0008006" key="3">
    <source>
        <dbReference type="Google" id="ProtNLM"/>
    </source>
</evidence>
<dbReference type="InterPro" id="IPR023378">
    <property type="entry name" value="YheA/YmcA-like_dom_sf"/>
</dbReference>
<reference evidence="1 2" key="1">
    <citation type="journal article" date="2015" name="Int. J. Syst. Evol. Microbiol.">
        <title>Tumebacillus algifaecis sp. nov., isolated from decomposing algal scum.</title>
        <authorList>
            <person name="Wu Y.F."/>
            <person name="Zhang B."/>
            <person name="Xing P."/>
            <person name="Wu Q.L."/>
            <person name="Liu S.J."/>
        </authorList>
    </citation>
    <scope>NUCLEOTIDE SEQUENCE [LARGE SCALE GENOMIC DNA]</scope>
    <source>
        <strain evidence="1 2">THMBR28</strain>
    </source>
</reference>
<dbReference type="PANTHER" id="PTHR38448">
    <property type="entry name" value="REGULATORY PROTEIN YLBF-RELATED"/>
    <property type="match status" value="1"/>
</dbReference>
<dbReference type="EMBL" id="CP022657">
    <property type="protein sequence ID" value="ASS75982.1"/>
    <property type="molecule type" value="Genomic_DNA"/>
</dbReference>
<dbReference type="InterPro" id="IPR052767">
    <property type="entry name" value="Bact_com_dev_regulator"/>
</dbReference>
<organism evidence="1 2">
    <name type="scientific">Tumebacillus algifaecis</name>
    <dbReference type="NCBI Taxonomy" id="1214604"/>
    <lineage>
        <taxon>Bacteria</taxon>
        <taxon>Bacillati</taxon>
        <taxon>Bacillota</taxon>
        <taxon>Bacilli</taxon>
        <taxon>Bacillales</taxon>
        <taxon>Alicyclobacillaceae</taxon>
        <taxon>Tumebacillus</taxon>
    </lineage>
</organism>
<proteinExistence type="predicted"/>
<dbReference type="PANTHER" id="PTHR38448:SF1">
    <property type="entry name" value="YLBF FAMILY REGULATOR"/>
    <property type="match status" value="1"/>
</dbReference>
<dbReference type="Proteomes" id="UP000214688">
    <property type="component" value="Chromosome"/>
</dbReference>
<keyword evidence="2" id="KW-1185">Reference proteome</keyword>